<name>A0A2K2C7A6_POPTR</name>
<gene>
    <name evidence="1" type="ORF">POPTR_001G328500</name>
</gene>
<protein>
    <submittedName>
        <fullName evidence="1">Uncharacterized protein</fullName>
    </submittedName>
</protein>
<proteinExistence type="predicted"/>
<keyword evidence="2" id="KW-1185">Reference proteome</keyword>
<evidence type="ECO:0000313" key="1">
    <source>
        <dbReference type="EMBL" id="PNT57916.1"/>
    </source>
</evidence>
<reference evidence="1 2" key="1">
    <citation type="journal article" date="2006" name="Science">
        <title>The genome of black cottonwood, Populus trichocarpa (Torr. &amp; Gray).</title>
        <authorList>
            <person name="Tuskan G.A."/>
            <person name="Difazio S."/>
            <person name="Jansson S."/>
            <person name="Bohlmann J."/>
            <person name="Grigoriev I."/>
            <person name="Hellsten U."/>
            <person name="Putnam N."/>
            <person name="Ralph S."/>
            <person name="Rombauts S."/>
            <person name="Salamov A."/>
            <person name="Schein J."/>
            <person name="Sterck L."/>
            <person name="Aerts A."/>
            <person name="Bhalerao R.R."/>
            <person name="Bhalerao R.P."/>
            <person name="Blaudez D."/>
            <person name="Boerjan W."/>
            <person name="Brun A."/>
            <person name="Brunner A."/>
            <person name="Busov V."/>
            <person name="Campbell M."/>
            <person name="Carlson J."/>
            <person name="Chalot M."/>
            <person name="Chapman J."/>
            <person name="Chen G.L."/>
            <person name="Cooper D."/>
            <person name="Coutinho P.M."/>
            <person name="Couturier J."/>
            <person name="Covert S."/>
            <person name="Cronk Q."/>
            <person name="Cunningham R."/>
            <person name="Davis J."/>
            <person name="Degroeve S."/>
            <person name="Dejardin A."/>
            <person name="Depamphilis C."/>
            <person name="Detter J."/>
            <person name="Dirks B."/>
            <person name="Dubchak I."/>
            <person name="Duplessis S."/>
            <person name="Ehlting J."/>
            <person name="Ellis B."/>
            <person name="Gendler K."/>
            <person name="Goodstein D."/>
            <person name="Gribskov M."/>
            <person name="Grimwood J."/>
            <person name="Groover A."/>
            <person name="Gunter L."/>
            <person name="Hamberger B."/>
            <person name="Heinze B."/>
            <person name="Helariutta Y."/>
            <person name="Henrissat B."/>
            <person name="Holligan D."/>
            <person name="Holt R."/>
            <person name="Huang W."/>
            <person name="Islam-Faridi N."/>
            <person name="Jones S."/>
            <person name="Jones-Rhoades M."/>
            <person name="Jorgensen R."/>
            <person name="Joshi C."/>
            <person name="Kangasjarvi J."/>
            <person name="Karlsson J."/>
            <person name="Kelleher C."/>
            <person name="Kirkpatrick R."/>
            <person name="Kirst M."/>
            <person name="Kohler A."/>
            <person name="Kalluri U."/>
            <person name="Larimer F."/>
            <person name="Leebens-Mack J."/>
            <person name="Leple J.C."/>
            <person name="Locascio P."/>
            <person name="Lou Y."/>
            <person name="Lucas S."/>
            <person name="Martin F."/>
            <person name="Montanini B."/>
            <person name="Napoli C."/>
            <person name="Nelson D.R."/>
            <person name="Nelson C."/>
            <person name="Nieminen K."/>
            <person name="Nilsson O."/>
            <person name="Pereda V."/>
            <person name="Peter G."/>
            <person name="Philippe R."/>
            <person name="Pilate G."/>
            <person name="Poliakov A."/>
            <person name="Razumovskaya J."/>
            <person name="Richardson P."/>
            <person name="Rinaldi C."/>
            <person name="Ritland K."/>
            <person name="Rouze P."/>
            <person name="Ryaboy D."/>
            <person name="Schmutz J."/>
            <person name="Schrader J."/>
            <person name="Segerman B."/>
            <person name="Shin H."/>
            <person name="Siddiqui A."/>
            <person name="Sterky F."/>
            <person name="Terry A."/>
            <person name="Tsai C.J."/>
            <person name="Uberbacher E."/>
            <person name="Unneberg P."/>
            <person name="Vahala J."/>
            <person name="Wall K."/>
            <person name="Wessler S."/>
            <person name="Yang G."/>
            <person name="Yin T."/>
            <person name="Douglas C."/>
            <person name="Marra M."/>
            <person name="Sandberg G."/>
            <person name="Van de Peer Y."/>
            <person name="Rokhsar D."/>
        </authorList>
    </citation>
    <scope>NUCLEOTIDE SEQUENCE [LARGE SCALE GENOMIC DNA]</scope>
    <source>
        <strain evidence="2">cv. Nisqually</strain>
    </source>
</reference>
<dbReference type="InParanoid" id="A0A2K2C7A6"/>
<accession>A0A2K2C7A6</accession>
<evidence type="ECO:0000313" key="2">
    <source>
        <dbReference type="Proteomes" id="UP000006729"/>
    </source>
</evidence>
<dbReference type="AlphaFoldDB" id="A0A2K2C7A6"/>
<organism evidence="1 2">
    <name type="scientific">Populus trichocarpa</name>
    <name type="common">Western balsam poplar</name>
    <name type="synonym">Populus balsamifera subsp. trichocarpa</name>
    <dbReference type="NCBI Taxonomy" id="3694"/>
    <lineage>
        <taxon>Eukaryota</taxon>
        <taxon>Viridiplantae</taxon>
        <taxon>Streptophyta</taxon>
        <taxon>Embryophyta</taxon>
        <taxon>Tracheophyta</taxon>
        <taxon>Spermatophyta</taxon>
        <taxon>Magnoliopsida</taxon>
        <taxon>eudicotyledons</taxon>
        <taxon>Gunneridae</taxon>
        <taxon>Pentapetalae</taxon>
        <taxon>rosids</taxon>
        <taxon>fabids</taxon>
        <taxon>Malpighiales</taxon>
        <taxon>Salicaceae</taxon>
        <taxon>Saliceae</taxon>
        <taxon>Populus</taxon>
    </lineage>
</organism>
<sequence>MKISWYRDFLLETIGMLSQKQAWHRDVFDGDFVDCKAIYTHVQSKYSVTNTRFSLFFLSSFSQFFSF</sequence>
<dbReference type="EMBL" id="CM009290">
    <property type="protein sequence ID" value="PNT57916.1"/>
    <property type="molecule type" value="Genomic_DNA"/>
</dbReference>
<dbReference type="Proteomes" id="UP000006729">
    <property type="component" value="Chromosome 1"/>
</dbReference>